<dbReference type="EMBL" id="SGWV01000012">
    <property type="protein sequence ID" value="RZS47599.1"/>
    <property type="molecule type" value="Genomic_DNA"/>
</dbReference>
<accession>A0A4Q7LAR2</accession>
<evidence type="ECO:0000256" key="8">
    <source>
        <dbReference type="ARBA" id="ARBA00022989"/>
    </source>
</evidence>
<keyword evidence="7 10" id="KW-0283">Flagellar rotation</keyword>
<keyword evidence="12" id="KW-0969">Cilium</keyword>
<keyword evidence="9 10" id="KW-0472">Membrane</keyword>
<dbReference type="GO" id="GO:0006935">
    <property type="term" value="P:chemotaxis"/>
    <property type="evidence" value="ECO:0007669"/>
    <property type="project" value="UniProtKB-KW"/>
</dbReference>
<dbReference type="AlphaFoldDB" id="A0A4Q7LAR2"/>
<evidence type="ECO:0000256" key="6">
    <source>
        <dbReference type="ARBA" id="ARBA00022692"/>
    </source>
</evidence>
<keyword evidence="12" id="KW-0966">Cell projection</keyword>
<evidence type="ECO:0000256" key="4">
    <source>
        <dbReference type="ARBA" id="ARBA00022475"/>
    </source>
</evidence>
<gene>
    <name evidence="12" type="ORF">EV685_3809</name>
</gene>
<keyword evidence="4" id="KW-1003">Cell membrane</keyword>
<dbReference type="PANTHER" id="PTHR35091">
    <property type="entry name" value="FLAGELLAR PROTEIN FLIL"/>
    <property type="match status" value="1"/>
</dbReference>
<dbReference type="InterPro" id="IPR005503">
    <property type="entry name" value="FliL"/>
</dbReference>
<dbReference type="GO" id="GO:0005886">
    <property type="term" value="C:plasma membrane"/>
    <property type="evidence" value="ECO:0007669"/>
    <property type="project" value="UniProtKB-SubCell"/>
</dbReference>
<feature type="region of interest" description="Disordered" evidence="11">
    <location>
        <begin position="52"/>
        <end position="81"/>
    </location>
</feature>
<evidence type="ECO:0000256" key="3">
    <source>
        <dbReference type="ARBA" id="ARBA00008281"/>
    </source>
</evidence>
<dbReference type="GO" id="GO:0071978">
    <property type="term" value="P:bacterial-type flagellum-dependent swarming motility"/>
    <property type="evidence" value="ECO:0007669"/>
    <property type="project" value="TreeGrafter"/>
</dbReference>
<dbReference type="RefSeq" id="WP_130483610.1">
    <property type="nucleotide sequence ID" value="NZ_SGWV01000012.1"/>
</dbReference>
<dbReference type="Proteomes" id="UP000293433">
    <property type="component" value="Unassembled WGS sequence"/>
</dbReference>
<proteinExistence type="inferred from homology"/>
<evidence type="ECO:0000256" key="7">
    <source>
        <dbReference type="ARBA" id="ARBA00022779"/>
    </source>
</evidence>
<name>A0A4Q7LAR2_9BURK</name>
<comment type="function">
    <text evidence="1 10">Controls the rotational direction of flagella during chemotaxis.</text>
</comment>
<feature type="compositionally biased region" description="Low complexity" evidence="11">
    <location>
        <begin position="59"/>
        <end position="74"/>
    </location>
</feature>
<evidence type="ECO:0000256" key="5">
    <source>
        <dbReference type="ARBA" id="ARBA00022500"/>
    </source>
</evidence>
<keyword evidence="8 10" id="KW-1133">Transmembrane helix</keyword>
<organism evidence="12 13">
    <name type="scientific">Sphaerotilus mobilis</name>
    <dbReference type="NCBI Taxonomy" id="47994"/>
    <lineage>
        <taxon>Bacteria</taxon>
        <taxon>Pseudomonadati</taxon>
        <taxon>Pseudomonadota</taxon>
        <taxon>Betaproteobacteria</taxon>
        <taxon>Burkholderiales</taxon>
        <taxon>Sphaerotilaceae</taxon>
        <taxon>Sphaerotilus</taxon>
    </lineage>
</organism>
<protein>
    <recommendedName>
        <fullName evidence="10">Flagellar protein FliL</fullName>
    </recommendedName>
</protein>
<keyword evidence="10" id="KW-0997">Cell inner membrane</keyword>
<evidence type="ECO:0000256" key="1">
    <source>
        <dbReference type="ARBA" id="ARBA00002254"/>
    </source>
</evidence>
<evidence type="ECO:0000256" key="2">
    <source>
        <dbReference type="ARBA" id="ARBA00004162"/>
    </source>
</evidence>
<dbReference type="GO" id="GO:0009425">
    <property type="term" value="C:bacterial-type flagellum basal body"/>
    <property type="evidence" value="ECO:0007669"/>
    <property type="project" value="InterPro"/>
</dbReference>
<keyword evidence="13" id="KW-1185">Reference proteome</keyword>
<evidence type="ECO:0000313" key="13">
    <source>
        <dbReference type="Proteomes" id="UP000293433"/>
    </source>
</evidence>
<keyword evidence="12" id="KW-0282">Flagellum</keyword>
<evidence type="ECO:0000256" key="9">
    <source>
        <dbReference type="ARBA" id="ARBA00023136"/>
    </source>
</evidence>
<comment type="caution">
    <text evidence="12">The sequence shown here is derived from an EMBL/GenBank/DDBJ whole genome shotgun (WGS) entry which is preliminary data.</text>
</comment>
<keyword evidence="5 10" id="KW-0145">Chemotaxis</keyword>
<evidence type="ECO:0000313" key="12">
    <source>
        <dbReference type="EMBL" id="RZS47599.1"/>
    </source>
</evidence>
<comment type="similarity">
    <text evidence="3 10">Belongs to the FliL family.</text>
</comment>
<comment type="subcellular location">
    <subcellularLocation>
        <location evidence="10">Cell inner membrane</location>
    </subcellularLocation>
    <subcellularLocation>
        <location evidence="2">Cell membrane</location>
        <topology evidence="2">Single-pass membrane protein</topology>
    </subcellularLocation>
</comment>
<keyword evidence="6 10" id="KW-0812">Transmembrane</keyword>
<evidence type="ECO:0000256" key="11">
    <source>
        <dbReference type="SAM" id="MobiDB-lite"/>
    </source>
</evidence>
<dbReference type="OrthoDB" id="5297029at2"/>
<reference evidence="12 13" key="1">
    <citation type="submission" date="2019-02" db="EMBL/GenBank/DDBJ databases">
        <title>Genomic Encyclopedia of Type Strains, Phase IV (KMG-IV): sequencing the most valuable type-strain genomes for metagenomic binning, comparative biology and taxonomic classification.</title>
        <authorList>
            <person name="Goeker M."/>
        </authorList>
    </citation>
    <scope>NUCLEOTIDE SEQUENCE [LARGE SCALE GENOMIC DNA]</scope>
    <source>
        <strain evidence="12 13">DSM 10617</strain>
    </source>
</reference>
<evidence type="ECO:0000256" key="10">
    <source>
        <dbReference type="RuleBase" id="RU364125"/>
    </source>
</evidence>
<dbReference type="Pfam" id="PF03748">
    <property type="entry name" value="FliL"/>
    <property type="match status" value="1"/>
</dbReference>
<feature type="transmembrane region" description="Helical" evidence="10">
    <location>
        <begin position="21"/>
        <end position="42"/>
    </location>
</feature>
<sequence length="204" mass="21626">MSAAAAPAAGDAPAKKGSKKMLIIILAAVLLLGGGGAAFFMMKKNAAAAEGEEGEEAGADAGHAKAAAHAPAPKAVKHDPGHPPTYVALDPFVVNLADRESERYAQIGMTLEVDDPKFAEQMKGYMPAIRNGILMILAHKTSTELLSREGKETLAEEVMREAVRPMGIEIDPPEAEADTGKKKRKRAPVYNPVTQVHFSSFIIQ</sequence>
<dbReference type="PANTHER" id="PTHR35091:SF2">
    <property type="entry name" value="FLAGELLAR PROTEIN FLIL"/>
    <property type="match status" value="1"/>
</dbReference>